<name>A0ABW7C701_9CYAN</name>
<protein>
    <submittedName>
        <fullName evidence="3">Esterase-like activity of phytase family protein</fullName>
    </submittedName>
</protein>
<comment type="caution">
    <text evidence="3">The sequence shown here is derived from an EMBL/GenBank/DDBJ whole genome shotgun (WGS) entry which is preliminary data.</text>
</comment>
<evidence type="ECO:0000313" key="4">
    <source>
        <dbReference type="Proteomes" id="UP001604335"/>
    </source>
</evidence>
<feature type="domain" description="Phytase-like" evidence="2">
    <location>
        <begin position="92"/>
        <end position="435"/>
    </location>
</feature>
<dbReference type="RefSeq" id="WP_393010990.1">
    <property type="nucleotide sequence ID" value="NZ_JAZAQF010000028.1"/>
</dbReference>
<dbReference type="EMBL" id="JAZAQF010000028">
    <property type="protein sequence ID" value="MFG3816964.1"/>
    <property type="molecule type" value="Genomic_DNA"/>
</dbReference>
<evidence type="ECO:0000256" key="1">
    <source>
        <dbReference type="SAM" id="MobiDB-lite"/>
    </source>
</evidence>
<proteinExistence type="predicted"/>
<dbReference type="PANTHER" id="PTHR37957:SF1">
    <property type="entry name" value="PHYTASE-LIKE DOMAIN-CONTAINING PROTEIN"/>
    <property type="match status" value="1"/>
</dbReference>
<gene>
    <name evidence="3" type="ORF">VPK24_04895</name>
</gene>
<keyword evidence="4" id="KW-1185">Reference proteome</keyword>
<sequence length="454" mass="49123">MHSSPPDRNFLEPWFRSLSKITRLDGFDWHSGAQAIGKGRLAHRSLALLICFGLMVGGCGLPQVSAESRLLLPLSVDFLGAYLLPAQQIMDTPVGGLSALAYDRQTDQFLALSDDRSNLAPARFYTLKISWRSTDNPNPSQSSVSNQNSAPSLAKTGQTIDRVTVENVTILRDESGEPFAAGEIDPEGLAITPRNTVLISSEGDVKQGIPPMIREFDRKTGMATRSPLPLPSRYLPGNAADGSPQGIRDNLGFEALGIVPVGANPSPVEPFRAFTATEENLAQDLEPKPEKTEGDRPTIPPRSRILHFSLGDGPPFPISEHLYEMDPASSTAISNGLVDLMPLDQGGHFLSLERTFDPLEGFGAKLFQVELGTATDTSSYANLRGALPDVKPAYKKLLLDFKTLGIPIDNLEGLALGPQLPDGRQSIILVSDNNFREAQVTQFILLALDGFKAQ</sequence>
<feature type="compositionally biased region" description="Low complexity" evidence="1">
    <location>
        <begin position="136"/>
        <end position="152"/>
    </location>
</feature>
<dbReference type="InterPro" id="IPR027372">
    <property type="entry name" value="Phytase-like_dom"/>
</dbReference>
<dbReference type="Pfam" id="PF13449">
    <property type="entry name" value="Phytase-like"/>
    <property type="match status" value="1"/>
</dbReference>
<feature type="compositionally biased region" description="Basic and acidic residues" evidence="1">
    <location>
        <begin position="285"/>
        <end position="296"/>
    </location>
</feature>
<evidence type="ECO:0000259" key="2">
    <source>
        <dbReference type="Pfam" id="PF13449"/>
    </source>
</evidence>
<accession>A0ABW7C701</accession>
<organism evidence="3 4">
    <name type="scientific">Limnothrix redekei LRLZ20PSL1</name>
    <dbReference type="NCBI Taxonomy" id="3112953"/>
    <lineage>
        <taxon>Bacteria</taxon>
        <taxon>Bacillati</taxon>
        <taxon>Cyanobacteriota</taxon>
        <taxon>Cyanophyceae</taxon>
        <taxon>Pseudanabaenales</taxon>
        <taxon>Pseudanabaenaceae</taxon>
        <taxon>Limnothrix</taxon>
    </lineage>
</organism>
<reference evidence="4" key="1">
    <citation type="journal article" date="2024" name="Algal Res.">
        <title>Biochemical, toxicological and genomic investigation of a high-biomass producing Limnothrix strain isolated from Italian shallow drinking water reservoir.</title>
        <authorList>
            <person name="Simonazzi M."/>
            <person name="Shishido T.K."/>
            <person name="Delbaje E."/>
            <person name="Wahlsten M."/>
            <person name="Fewer D.P."/>
            <person name="Sivonen K."/>
            <person name="Pezzolesi L."/>
            <person name="Pistocchi R."/>
        </authorList>
    </citation>
    <scope>NUCLEOTIDE SEQUENCE [LARGE SCALE GENOMIC DNA]</scope>
    <source>
        <strain evidence="4">LRLZ20PSL1</strain>
    </source>
</reference>
<feature type="region of interest" description="Disordered" evidence="1">
    <location>
        <begin position="135"/>
        <end position="158"/>
    </location>
</feature>
<evidence type="ECO:0000313" key="3">
    <source>
        <dbReference type="EMBL" id="MFG3816964.1"/>
    </source>
</evidence>
<dbReference type="Proteomes" id="UP001604335">
    <property type="component" value="Unassembled WGS sequence"/>
</dbReference>
<feature type="region of interest" description="Disordered" evidence="1">
    <location>
        <begin position="280"/>
        <end position="304"/>
    </location>
</feature>
<dbReference type="PANTHER" id="PTHR37957">
    <property type="entry name" value="BLR7070 PROTEIN"/>
    <property type="match status" value="1"/>
</dbReference>